<evidence type="ECO:0000313" key="3">
    <source>
        <dbReference type="Proteomes" id="UP000218244"/>
    </source>
</evidence>
<sequence length="486" mass="53212">MSYTESTPPPVPSMNPSEFALASQELTTTTTPSPTQVAIAAQEKIRQRKLKELKAKKRTDTTAEPLLPAPVLHTRPLPSPNPPRPSAPAPTTGHWELLIVRSQQKKMIAANPFLKFLHLGKAFNVKDLGLTCDRTADVDLSRLGKLNPPSSLVLELATALKLHPFLSVALSSHSAVNARRNQLELTLHNYDAQGTALGHSVTMTQLPEVINRAAVEPYIKPKGTGNDPLDQSLGHRAPTRSDVQEALAQENNDDVVDIDGYLLPFDPESGSPITTSLNAHNRDLLQAQHELAYIPEITTITSWLDHLDPIMHAHRSLALSVFPPDLLRAAIADLSNCTTDPHNYLDPEELLPTEITTWLDHLFDADAADLTACPQLAPPTVRSRQHAKAISTITVTSIMDALITKILDDYDDDLLPSLPEFLTLLRDAVARLAAQIKQQRGEVLPQRSGLQHASDFGLLSSISDALHEYALAIDFGLIYPTELITE</sequence>
<feature type="compositionally biased region" description="Pro residues" evidence="1">
    <location>
        <begin position="77"/>
        <end position="88"/>
    </location>
</feature>
<evidence type="ECO:0000313" key="2">
    <source>
        <dbReference type="EMBL" id="BAU96171.1"/>
    </source>
</evidence>
<feature type="region of interest" description="Disordered" evidence="1">
    <location>
        <begin position="50"/>
        <end position="90"/>
    </location>
</feature>
<feature type="compositionally biased region" description="Basic and acidic residues" evidence="1">
    <location>
        <begin position="50"/>
        <end position="61"/>
    </location>
</feature>
<evidence type="ECO:0000256" key="1">
    <source>
        <dbReference type="SAM" id="MobiDB-lite"/>
    </source>
</evidence>
<name>A0A160PT62_9CORY</name>
<proteinExistence type="predicted"/>
<dbReference type="Proteomes" id="UP000218244">
    <property type="component" value="Chromosome"/>
</dbReference>
<dbReference type="RefSeq" id="WP_096456476.1">
    <property type="nucleotide sequence ID" value="NZ_AP017369.1"/>
</dbReference>
<feature type="region of interest" description="Disordered" evidence="1">
    <location>
        <begin position="222"/>
        <end position="241"/>
    </location>
</feature>
<gene>
    <name evidence="2" type="ORF">N24_1909</name>
</gene>
<feature type="region of interest" description="Disordered" evidence="1">
    <location>
        <begin position="1"/>
        <end position="35"/>
    </location>
</feature>
<accession>A0A160PT62</accession>
<protein>
    <submittedName>
        <fullName evidence="2">Uncharacterized protein</fullName>
    </submittedName>
</protein>
<dbReference type="AlphaFoldDB" id="A0A160PT62"/>
<dbReference type="KEGG" id="csur:N24_1909"/>
<dbReference type="EMBL" id="AP017369">
    <property type="protein sequence ID" value="BAU96171.1"/>
    <property type="molecule type" value="Genomic_DNA"/>
</dbReference>
<keyword evidence="3" id="KW-1185">Reference proteome</keyword>
<organism evidence="2 3">
    <name type="scientific">Corynebacterium suranareeae</name>
    <dbReference type="NCBI Taxonomy" id="2506452"/>
    <lineage>
        <taxon>Bacteria</taxon>
        <taxon>Bacillati</taxon>
        <taxon>Actinomycetota</taxon>
        <taxon>Actinomycetes</taxon>
        <taxon>Mycobacteriales</taxon>
        <taxon>Corynebacteriaceae</taxon>
        <taxon>Corynebacterium</taxon>
    </lineage>
</organism>
<reference evidence="2 3" key="1">
    <citation type="submission" date="2016-02" db="EMBL/GenBank/DDBJ databases">
        <title>Corynebacterium glutamicum N24 whole genome sequencing project.</title>
        <authorList>
            <person name="Matsutani M."/>
            <person name="Nangtapong N."/>
            <person name="Yakushi T."/>
            <person name="Matsushita K."/>
        </authorList>
    </citation>
    <scope>NUCLEOTIDE SEQUENCE [LARGE SCALE GENOMIC DNA]</scope>
    <source>
        <strain evidence="2 3">N24</strain>
    </source>
</reference>